<dbReference type="Gene3D" id="2.60.120.260">
    <property type="entry name" value="Galactose-binding domain-like"/>
    <property type="match status" value="1"/>
</dbReference>
<dbReference type="InterPro" id="IPR026444">
    <property type="entry name" value="Secre_tail"/>
</dbReference>
<evidence type="ECO:0000256" key="1">
    <source>
        <dbReference type="ARBA" id="ARBA00009865"/>
    </source>
</evidence>
<dbReference type="eggNOG" id="COG3507">
    <property type="taxonomic scope" value="Bacteria"/>
</dbReference>
<accession>A0A098LFQ8</accession>
<comment type="similarity">
    <text evidence="1">Belongs to the glycosyl hydrolase 43 family.</text>
</comment>
<dbReference type="InterPro" id="IPR006710">
    <property type="entry name" value="Glyco_hydro_43"/>
</dbReference>
<dbReference type="InterPro" id="IPR023296">
    <property type="entry name" value="Glyco_hydro_beta-prop_sf"/>
</dbReference>
<dbReference type="InterPro" id="IPR041542">
    <property type="entry name" value="GH43_C2"/>
</dbReference>
<gene>
    <name evidence="7" type="ORF">MYP_2166</name>
</gene>
<dbReference type="SUPFAM" id="SSF49899">
    <property type="entry name" value="Concanavalin A-like lectins/glucanases"/>
    <property type="match status" value="1"/>
</dbReference>
<dbReference type="CDD" id="cd09001">
    <property type="entry name" value="GH43_FsAxh1-like"/>
    <property type="match status" value="1"/>
</dbReference>
<dbReference type="InterPro" id="IPR013783">
    <property type="entry name" value="Ig-like_fold"/>
</dbReference>
<dbReference type="Gene3D" id="2.60.120.200">
    <property type="match status" value="1"/>
</dbReference>
<dbReference type="Gene3D" id="2.60.40.10">
    <property type="entry name" value="Immunoglobulins"/>
    <property type="match status" value="1"/>
</dbReference>
<protein>
    <submittedName>
        <fullName evidence="7">Multifunctional acetylxylan esterase/b-xylosidase/a-L-arabinofuranosidase and carbohydrate esterase family 6 protein</fullName>
    </submittedName>
</protein>
<dbReference type="Proteomes" id="UP000030185">
    <property type="component" value="Unassembled WGS sequence"/>
</dbReference>
<dbReference type="eggNOG" id="COG3325">
    <property type="taxonomic scope" value="Bacteria"/>
</dbReference>
<dbReference type="InterPro" id="IPR005084">
    <property type="entry name" value="CBM6"/>
</dbReference>
<keyword evidence="2 5" id="KW-0732">Signal</keyword>
<evidence type="ECO:0000256" key="2">
    <source>
        <dbReference type="ARBA" id="ARBA00022729"/>
    </source>
</evidence>
<evidence type="ECO:0000259" key="6">
    <source>
        <dbReference type="PROSITE" id="PS51175"/>
    </source>
</evidence>
<dbReference type="InterPro" id="IPR006584">
    <property type="entry name" value="Cellulose-bd_IV"/>
</dbReference>
<proteinExistence type="inferred from homology"/>
<dbReference type="InterPro" id="IPR008979">
    <property type="entry name" value="Galactose-bd-like_sf"/>
</dbReference>
<evidence type="ECO:0000256" key="5">
    <source>
        <dbReference type="SAM" id="SignalP"/>
    </source>
</evidence>
<evidence type="ECO:0000313" key="8">
    <source>
        <dbReference type="Proteomes" id="UP000030185"/>
    </source>
</evidence>
<dbReference type="SMR" id="A0A098LFQ8"/>
<dbReference type="Gene3D" id="2.115.10.20">
    <property type="entry name" value="Glycosyl hydrolase domain, family 43"/>
    <property type="match status" value="1"/>
</dbReference>
<dbReference type="STRING" id="153721.MYP_2166"/>
<organism evidence="7 8">
    <name type="scientific">Sporocytophaga myxococcoides</name>
    <dbReference type="NCBI Taxonomy" id="153721"/>
    <lineage>
        <taxon>Bacteria</taxon>
        <taxon>Pseudomonadati</taxon>
        <taxon>Bacteroidota</taxon>
        <taxon>Cytophagia</taxon>
        <taxon>Cytophagales</taxon>
        <taxon>Cytophagaceae</taxon>
        <taxon>Sporocytophaga</taxon>
    </lineage>
</organism>
<feature type="chain" id="PRO_5005417578" evidence="5">
    <location>
        <begin position="19"/>
        <end position="857"/>
    </location>
</feature>
<keyword evidence="8" id="KW-1185">Reference proteome</keyword>
<evidence type="ECO:0000256" key="4">
    <source>
        <dbReference type="ARBA" id="ARBA00023295"/>
    </source>
</evidence>
<reference evidence="7 8" key="1">
    <citation type="submission" date="2014-09" db="EMBL/GenBank/DDBJ databases">
        <title>Sporocytophaga myxococcoides PG-01 genome sequencing.</title>
        <authorList>
            <person name="Liu L."/>
            <person name="Gao P.J."/>
            <person name="Chen G.J."/>
            <person name="Wang L.S."/>
        </authorList>
    </citation>
    <scope>NUCLEOTIDE SEQUENCE [LARGE SCALE GENOMIC DNA]</scope>
    <source>
        <strain evidence="7 8">PG-01</strain>
    </source>
</reference>
<comment type="caution">
    <text evidence="7">The sequence shown here is derived from an EMBL/GenBank/DDBJ whole genome shotgun (WGS) entry which is preliminary data.</text>
</comment>
<dbReference type="Pfam" id="PF03422">
    <property type="entry name" value="CBM_6"/>
    <property type="match status" value="1"/>
</dbReference>
<dbReference type="EMBL" id="BBLT01000004">
    <property type="protein sequence ID" value="GAL84938.1"/>
    <property type="molecule type" value="Genomic_DNA"/>
</dbReference>
<dbReference type="Pfam" id="PF04616">
    <property type="entry name" value="Glyco_hydro_43"/>
    <property type="match status" value="1"/>
</dbReference>
<dbReference type="PROSITE" id="PS51175">
    <property type="entry name" value="CBM6"/>
    <property type="match status" value="1"/>
</dbReference>
<dbReference type="SUPFAM" id="SSF49785">
    <property type="entry name" value="Galactose-binding domain-like"/>
    <property type="match status" value="1"/>
</dbReference>
<dbReference type="AlphaFoldDB" id="A0A098LFQ8"/>
<feature type="signal peptide" evidence="5">
    <location>
        <begin position="1"/>
        <end position="18"/>
    </location>
</feature>
<dbReference type="OrthoDB" id="9801455at2"/>
<evidence type="ECO:0000313" key="7">
    <source>
        <dbReference type="EMBL" id="GAL84938.1"/>
    </source>
</evidence>
<dbReference type="InterPro" id="IPR051795">
    <property type="entry name" value="Glycosyl_Hydrlase_43"/>
</dbReference>
<dbReference type="PANTHER" id="PTHR42812:SF12">
    <property type="entry name" value="BETA-XYLOSIDASE-RELATED"/>
    <property type="match status" value="1"/>
</dbReference>
<sequence>MKTMLYHFFLLAFFSFVAGDVTGQMATNPIIFADVPDPDFVRVGDTYYMSSTTMHFNPGVPIMKSKDLVNWEVVNYCYPVMANTDALNLNAGMEAYSGGTWASSINYYKGTFYVSSFSYSTGKTYIYKTTNIETGPWTTITLNKVYHDHSLFFDDDGKVYFAYGHDNIQLTEMKPDLTGEQPGGVNKVIISKASSVAGSNMILTAEGTRMQKINGQYYVSNICWPSGKGRTQIIHRSGSVAGTYTGRIAFQSSNGSAQGEYIDTPDGKWYAMFFHDHGAVGRIPDLMPVTWSNGWPTVGVNGQVPATLDIPKGAGSLKGIITSDEFSAAPPLKLQWQWNHNPQNNYWSLTQRSGYLRLTNERTDANVLRTTNTLTQRTFGPKCSGYVSIDVSGLKDGDYAGLVALQNKYGLVGVKMTGTSKSIVMVNGTGFSGTPVEVASVPVNQNTVYLRIDFDFTNRTDKAYFYYSLNGSTWTAIGSTLQMNYDLEHFVGYRFGLFSYATKSSGGYVDFDFFRVGANITEAQNVGPVVSITSPANGTRFNAGSDINITATAITTAGTIANVQFYNGNTLLGSDNSYPYSYNWMKVSAGIHLLRVIATDNAGRTSESQVSVTVNVPKGPFNGNSHSIPGMIEAEDYDEGGEGVSFHEVNTNGNEGGATFRNDEVDIERTGDVSGSFNIGYILKGEWLEYTVNVTETGIYDVKFRVAADGTGKTFHVEMDGKDITGVVSLPNTGGWQNWETIAVPGIELMKGKHVMRIVFDSDYMNLNWIEFTNEVITDLEKENNSPVRLFPNPFQEVLQIICDEKTEYQILDLTGRELESGILYSNATVGKSLPKGQYLLKLTSEKGMKAAKILKQ</sequence>
<dbReference type="RefSeq" id="WP_081990479.1">
    <property type="nucleotide sequence ID" value="NZ_BBLT01000004.1"/>
</dbReference>
<evidence type="ECO:0000256" key="3">
    <source>
        <dbReference type="ARBA" id="ARBA00022801"/>
    </source>
</evidence>
<dbReference type="SMART" id="SM00606">
    <property type="entry name" value="CBD_IV"/>
    <property type="match status" value="1"/>
</dbReference>
<dbReference type="Pfam" id="PF17851">
    <property type="entry name" value="GH43_C2"/>
    <property type="match status" value="1"/>
</dbReference>
<dbReference type="SUPFAM" id="SSF75005">
    <property type="entry name" value="Arabinanase/levansucrase/invertase"/>
    <property type="match status" value="1"/>
</dbReference>
<dbReference type="CDD" id="cd04080">
    <property type="entry name" value="CBM6_cellulase-like"/>
    <property type="match status" value="1"/>
</dbReference>
<dbReference type="PANTHER" id="PTHR42812">
    <property type="entry name" value="BETA-XYLOSIDASE"/>
    <property type="match status" value="1"/>
</dbReference>
<keyword evidence="3" id="KW-0378">Hydrolase</keyword>
<dbReference type="GO" id="GO:0030246">
    <property type="term" value="F:carbohydrate binding"/>
    <property type="evidence" value="ECO:0007669"/>
    <property type="project" value="InterPro"/>
</dbReference>
<feature type="domain" description="CBM6" evidence="6">
    <location>
        <begin position="630"/>
        <end position="773"/>
    </location>
</feature>
<keyword evidence="4" id="KW-0326">Glycosidase</keyword>
<name>A0A098LFQ8_9BACT</name>
<dbReference type="InterPro" id="IPR013320">
    <property type="entry name" value="ConA-like_dom_sf"/>
</dbReference>
<dbReference type="Pfam" id="PF17957">
    <property type="entry name" value="Big_7"/>
    <property type="match status" value="1"/>
</dbReference>
<dbReference type="GO" id="GO:0004553">
    <property type="term" value="F:hydrolase activity, hydrolyzing O-glycosyl compounds"/>
    <property type="evidence" value="ECO:0007669"/>
    <property type="project" value="InterPro"/>
</dbReference>
<dbReference type="NCBIfam" id="TIGR04183">
    <property type="entry name" value="Por_Secre_tail"/>
    <property type="match status" value="1"/>
</dbReference>
<dbReference type="GO" id="GO:0005975">
    <property type="term" value="P:carbohydrate metabolic process"/>
    <property type="evidence" value="ECO:0007669"/>
    <property type="project" value="InterPro"/>
</dbReference>